<dbReference type="Proteomes" id="UP000572680">
    <property type="component" value="Unassembled WGS sequence"/>
</dbReference>
<accession>A0A7W3LJW8</accession>
<dbReference type="Pfam" id="PF01966">
    <property type="entry name" value="HD"/>
    <property type="match status" value="1"/>
</dbReference>
<name>A0A7W3LJW8_ACTNM</name>
<dbReference type="EMBL" id="JACJIA010000001">
    <property type="protein sequence ID" value="MBA8949503.1"/>
    <property type="molecule type" value="Genomic_DNA"/>
</dbReference>
<dbReference type="CDD" id="cd00077">
    <property type="entry name" value="HDc"/>
    <property type="match status" value="1"/>
</dbReference>
<keyword evidence="3" id="KW-1185">Reference proteome</keyword>
<organism evidence="2 3">
    <name type="scientific">Actinomadura namibiensis</name>
    <dbReference type="NCBI Taxonomy" id="182080"/>
    <lineage>
        <taxon>Bacteria</taxon>
        <taxon>Bacillati</taxon>
        <taxon>Actinomycetota</taxon>
        <taxon>Actinomycetes</taxon>
        <taxon>Streptosporangiales</taxon>
        <taxon>Thermomonosporaceae</taxon>
        <taxon>Actinomadura</taxon>
    </lineage>
</organism>
<evidence type="ECO:0000313" key="3">
    <source>
        <dbReference type="Proteomes" id="UP000572680"/>
    </source>
</evidence>
<dbReference type="SUPFAM" id="SSF109604">
    <property type="entry name" value="HD-domain/PDEase-like"/>
    <property type="match status" value="1"/>
</dbReference>
<proteinExistence type="predicted"/>
<reference evidence="2 3" key="1">
    <citation type="submission" date="2020-08" db="EMBL/GenBank/DDBJ databases">
        <title>Genomic Encyclopedia of Type Strains, Phase IV (KMG-IV): sequencing the most valuable type-strain genomes for metagenomic binning, comparative biology and taxonomic classification.</title>
        <authorList>
            <person name="Goeker M."/>
        </authorList>
    </citation>
    <scope>NUCLEOTIDE SEQUENCE [LARGE SCALE GENOMIC DNA]</scope>
    <source>
        <strain evidence="2 3">DSM 44197</strain>
    </source>
</reference>
<evidence type="ECO:0000313" key="2">
    <source>
        <dbReference type="EMBL" id="MBA8949503.1"/>
    </source>
</evidence>
<dbReference type="InterPro" id="IPR006674">
    <property type="entry name" value="HD_domain"/>
</dbReference>
<sequence length="186" mass="20859">MDNIAKWAREIARQHLETPLPRRWAHTQGVARQARTLAPILGDRADLLEAAAWLHDVGYAPDLAVTGFHPLDGARYLRDVHHADEHLCRLVAHHSCAVVEARERGLADVLTSEFGDAPPELIESLIYCDMTTSPGGERLPVEERLAEIFSRYGDDHLVTRSIKKSSNYLTKSTNIVYKKLLSAEPF</sequence>
<comment type="caution">
    <text evidence="2">The sequence shown here is derived from an EMBL/GenBank/DDBJ whole genome shotgun (WGS) entry which is preliminary data.</text>
</comment>
<dbReference type="InterPro" id="IPR003607">
    <property type="entry name" value="HD/PDEase_dom"/>
</dbReference>
<evidence type="ECO:0000259" key="1">
    <source>
        <dbReference type="Pfam" id="PF01966"/>
    </source>
</evidence>
<gene>
    <name evidence="2" type="ORF">HNR61_001101</name>
</gene>
<feature type="domain" description="HD" evidence="1">
    <location>
        <begin position="23"/>
        <end position="101"/>
    </location>
</feature>
<dbReference type="RefSeq" id="WP_182841921.1">
    <property type="nucleotide sequence ID" value="NZ_BAAALP010000013.1"/>
</dbReference>
<dbReference type="AlphaFoldDB" id="A0A7W3LJW8"/>
<protein>
    <recommendedName>
        <fullName evidence="1">HD domain-containing protein</fullName>
    </recommendedName>
</protein>
<dbReference type="Gene3D" id="1.10.3210.10">
    <property type="entry name" value="Hypothetical protein af1432"/>
    <property type="match status" value="1"/>
</dbReference>